<keyword evidence="2" id="KW-0813">Transport</keyword>
<feature type="transmembrane region" description="Helical" evidence="6">
    <location>
        <begin position="341"/>
        <end position="368"/>
    </location>
</feature>
<feature type="transmembrane region" description="Helical" evidence="6">
    <location>
        <begin position="143"/>
        <end position="161"/>
    </location>
</feature>
<proteinExistence type="predicted"/>
<protein>
    <submittedName>
        <fullName evidence="8">MFS transporter</fullName>
    </submittedName>
</protein>
<evidence type="ECO:0000256" key="3">
    <source>
        <dbReference type="ARBA" id="ARBA00022692"/>
    </source>
</evidence>
<reference evidence="9" key="1">
    <citation type="submission" date="2015-07" db="EMBL/GenBank/DDBJ databases">
        <title>Fjat-10053 dsm26.</title>
        <authorList>
            <person name="Liu B."/>
            <person name="Wang J."/>
            <person name="Zhu Y."/>
            <person name="Liu G."/>
            <person name="Chen Q."/>
            <person name="Chen Z."/>
            <person name="Lan J."/>
            <person name="Che J."/>
            <person name="Ge C."/>
            <person name="Shi H."/>
            <person name="Pan Z."/>
            <person name="Liu X."/>
        </authorList>
    </citation>
    <scope>NUCLEOTIDE SEQUENCE [LARGE SCALE GENOMIC DNA]</scope>
    <source>
        <strain evidence="9">DSM 26</strain>
    </source>
</reference>
<dbReference type="PROSITE" id="PS50850">
    <property type="entry name" value="MFS"/>
    <property type="match status" value="1"/>
</dbReference>
<name>A0A0L0QQI7_VIRPA</name>
<feature type="transmembrane region" description="Helical" evidence="6">
    <location>
        <begin position="167"/>
        <end position="185"/>
    </location>
</feature>
<dbReference type="PANTHER" id="PTHR23527">
    <property type="entry name" value="BLL3282 PROTEIN"/>
    <property type="match status" value="1"/>
</dbReference>
<keyword evidence="5 6" id="KW-0472">Membrane</keyword>
<evidence type="ECO:0000256" key="4">
    <source>
        <dbReference type="ARBA" id="ARBA00022989"/>
    </source>
</evidence>
<dbReference type="InterPro" id="IPR011701">
    <property type="entry name" value="MFS"/>
</dbReference>
<evidence type="ECO:0000256" key="2">
    <source>
        <dbReference type="ARBA" id="ARBA00022448"/>
    </source>
</evidence>
<evidence type="ECO:0000256" key="1">
    <source>
        <dbReference type="ARBA" id="ARBA00004651"/>
    </source>
</evidence>
<dbReference type="Proteomes" id="UP000036780">
    <property type="component" value="Unassembled WGS sequence"/>
</dbReference>
<keyword evidence="3 6" id="KW-0812">Transmembrane</keyword>
<evidence type="ECO:0000313" key="9">
    <source>
        <dbReference type="Proteomes" id="UP000036780"/>
    </source>
</evidence>
<evidence type="ECO:0000313" key="8">
    <source>
        <dbReference type="EMBL" id="KNE20880.1"/>
    </source>
</evidence>
<evidence type="ECO:0000259" key="7">
    <source>
        <dbReference type="PROSITE" id="PS50850"/>
    </source>
</evidence>
<feature type="transmembrane region" description="Helical" evidence="6">
    <location>
        <begin position="374"/>
        <end position="392"/>
    </location>
</feature>
<dbReference type="GO" id="GO:0005886">
    <property type="term" value="C:plasma membrane"/>
    <property type="evidence" value="ECO:0007669"/>
    <property type="project" value="UniProtKB-SubCell"/>
</dbReference>
<dbReference type="OrthoDB" id="9794076at2"/>
<evidence type="ECO:0000256" key="6">
    <source>
        <dbReference type="SAM" id="Phobius"/>
    </source>
</evidence>
<feature type="transmembrane region" description="Helical" evidence="6">
    <location>
        <begin position="284"/>
        <end position="303"/>
    </location>
</feature>
<feature type="transmembrane region" description="Helical" evidence="6">
    <location>
        <begin position="100"/>
        <end position="123"/>
    </location>
</feature>
<comment type="caution">
    <text evidence="8">The sequence shown here is derived from an EMBL/GenBank/DDBJ whole genome shotgun (WGS) entry which is preliminary data.</text>
</comment>
<comment type="subcellular location">
    <subcellularLocation>
        <location evidence="1">Cell membrane</location>
        <topology evidence="1">Multi-pass membrane protein</topology>
    </subcellularLocation>
</comment>
<keyword evidence="4 6" id="KW-1133">Transmembrane helix</keyword>
<feature type="domain" description="Major facilitator superfamily (MFS) profile" evidence="7">
    <location>
        <begin position="11"/>
        <end position="400"/>
    </location>
</feature>
<keyword evidence="9" id="KW-1185">Reference proteome</keyword>
<sequence length="412" mass="45734">MNSSKSYKWIVLVIATLAQTCATFVTYGVGPLATFYQQSLDLSQFETGLIVSAVNIGPIFSMIIFGDLMDRYGEKWSIGVGAILLGLSMSLAIFANDFYFLLFILLLVGVWYGTAQPGGSSIIVKWFPKRRRGLAMGIRQMGIPLGGALASIILPFMYFTFNLNGAIITQSIVVITGGILFLFIYKDIPFSFNHQKEQQIKLMEKINAVRKNKSLYPIFYIGCSMISVQLIIVAHLMSYFNNELDKELNVAGMFLSIALVGGLIGRVAISWISDSLYQGNRETPLQITILLTSIVMVLLVLLPENTTNFLFAVVTFLFGFLGMGWFSLFIVLLSERARPELISLTVSFGLTLNQLFIVFSPAAFGFIVDMTGNYVFPFILLAIVVLIGPVWLGKSSKDNLNAQHPKMKSRLF</sequence>
<accession>A0A0L0QQI7</accession>
<organism evidence="8 9">
    <name type="scientific">Virgibacillus pantothenticus</name>
    <dbReference type="NCBI Taxonomy" id="1473"/>
    <lineage>
        <taxon>Bacteria</taxon>
        <taxon>Bacillati</taxon>
        <taxon>Bacillota</taxon>
        <taxon>Bacilli</taxon>
        <taxon>Bacillales</taxon>
        <taxon>Bacillaceae</taxon>
        <taxon>Virgibacillus</taxon>
    </lineage>
</organism>
<dbReference type="CDD" id="cd17475">
    <property type="entry name" value="MFS_MT3072_like"/>
    <property type="match status" value="1"/>
</dbReference>
<feature type="transmembrane region" description="Helical" evidence="6">
    <location>
        <begin position="76"/>
        <end position="94"/>
    </location>
</feature>
<evidence type="ECO:0000256" key="5">
    <source>
        <dbReference type="ARBA" id="ARBA00023136"/>
    </source>
</evidence>
<feature type="transmembrane region" description="Helical" evidence="6">
    <location>
        <begin position="250"/>
        <end position="272"/>
    </location>
</feature>
<dbReference type="EMBL" id="LGTO01000007">
    <property type="protein sequence ID" value="KNE20880.1"/>
    <property type="molecule type" value="Genomic_DNA"/>
</dbReference>
<dbReference type="RefSeq" id="WP_050353457.1">
    <property type="nucleotide sequence ID" value="NZ_CP073011.1"/>
</dbReference>
<dbReference type="GO" id="GO:0022857">
    <property type="term" value="F:transmembrane transporter activity"/>
    <property type="evidence" value="ECO:0007669"/>
    <property type="project" value="InterPro"/>
</dbReference>
<dbReference type="SUPFAM" id="SSF103473">
    <property type="entry name" value="MFS general substrate transporter"/>
    <property type="match status" value="1"/>
</dbReference>
<dbReference type="Pfam" id="PF07690">
    <property type="entry name" value="MFS_1"/>
    <property type="match status" value="1"/>
</dbReference>
<dbReference type="GeneID" id="66872241"/>
<feature type="transmembrane region" description="Helical" evidence="6">
    <location>
        <begin position="49"/>
        <end position="69"/>
    </location>
</feature>
<dbReference type="PANTHER" id="PTHR23527:SF1">
    <property type="entry name" value="BLL3282 PROTEIN"/>
    <property type="match status" value="1"/>
</dbReference>
<feature type="transmembrane region" description="Helical" evidence="6">
    <location>
        <begin position="9"/>
        <end position="29"/>
    </location>
</feature>
<feature type="transmembrane region" description="Helical" evidence="6">
    <location>
        <begin position="309"/>
        <end position="334"/>
    </location>
</feature>
<dbReference type="Gene3D" id="1.20.1250.20">
    <property type="entry name" value="MFS general substrate transporter like domains"/>
    <property type="match status" value="2"/>
</dbReference>
<gene>
    <name evidence="8" type="ORF">AFK71_11670</name>
</gene>
<dbReference type="PATRIC" id="fig|1473.5.peg.880"/>
<dbReference type="InterPro" id="IPR020846">
    <property type="entry name" value="MFS_dom"/>
</dbReference>
<dbReference type="AlphaFoldDB" id="A0A0L0QQI7"/>
<dbReference type="InterPro" id="IPR036259">
    <property type="entry name" value="MFS_trans_sf"/>
</dbReference>
<dbReference type="InterPro" id="IPR052952">
    <property type="entry name" value="MFS-Transporter"/>
</dbReference>
<feature type="transmembrane region" description="Helical" evidence="6">
    <location>
        <begin position="215"/>
        <end position="238"/>
    </location>
</feature>